<proteinExistence type="predicted"/>
<dbReference type="AlphaFoldDB" id="A0A0F9DHK8"/>
<evidence type="ECO:0000256" key="1">
    <source>
        <dbReference type="SAM" id="MobiDB-lite"/>
    </source>
</evidence>
<name>A0A0F9DHK8_9ZZZZ</name>
<feature type="region of interest" description="Disordered" evidence="1">
    <location>
        <begin position="163"/>
        <end position="222"/>
    </location>
</feature>
<dbReference type="EMBL" id="LAZR01028912">
    <property type="protein sequence ID" value="KKL61129.1"/>
    <property type="molecule type" value="Genomic_DNA"/>
</dbReference>
<organism evidence="2">
    <name type="scientific">marine sediment metagenome</name>
    <dbReference type="NCBI Taxonomy" id="412755"/>
    <lineage>
        <taxon>unclassified sequences</taxon>
        <taxon>metagenomes</taxon>
        <taxon>ecological metagenomes</taxon>
    </lineage>
</organism>
<comment type="caution">
    <text evidence="2">The sequence shown here is derived from an EMBL/GenBank/DDBJ whole genome shotgun (WGS) entry which is preliminary data.</text>
</comment>
<reference evidence="2" key="1">
    <citation type="journal article" date="2015" name="Nature">
        <title>Complex archaea that bridge the gap between prokaryotes and eukaryotes.</title>
        <authorList>
            <person name="Spang A."/>
            <person name="Saw J.H."/>
            <person name="Jorgensen S.L."/>
            <person name="Zaremba-Niedzwiedzka K."/>
            <person name="Martijn J."/>
            <person name="Lind A.E."/>
            <person name="van Eijk R."/>
            <person name="Schleper C."/>
            <person name="Guy L."/>
            <person name="Ettema T.J."/>
        </authorList>
    </citation>
    <scope>NUCLEOTIDE SEQUENCE</scope>
</reference>
<protein>
    <submittedName>
        <fullName evidence="2">Uncharacterized protein</fullName>
    </submittedName>
</protein>
<evidence type="ECO:0000313" key="2">
    <source>
        <dbReference type="EMBL" id="KKL61129.1"/>
    </source>
</evidence>
<accession>A0A0F9DHK8</accession>
<feature type="non-terminal residue" evidence="2">
    <location>
        <position position="1"/>
    </location>
</feature>
<gene>
    <name evidence="2" type="ORF">LCGC14_2198400</name>
</gene>
<sequence>TEASAQTRSALLDQFETVVKMTPEQRLDWAEGFAQEWPAIKAAAEQAGVEASRQHDRARLETLEREAYERELAPQVVEGLWENMVKAQKDDPAFKDLTNDDGRAIHARLMQNWQTSGLIRNTDGSAWNGERDPSIDLGLVRQGMRDVADLRLRMNIDAGKVTQAKKANEAEMSESKAPPAVKAKTGPPAEGTPTKRFKPSKGGDAAEESLDFLMNMEVPEDL</sequence>